<dbReference type="EMBL" id="MHHR01000022">
    <property type="protein sequence ID" value="OGY34113.1"/>
    <property type="molecule type" value="Genomic_DNA"/>
</dbReference>
<evidence type="ECO:0008006" key="3">
    <source>
        <dbReference type="Google" id="ProtNLM"/>
    </source>
</evidence>
<evidence type="ECO:0000313" key="1">
    <source>
        <dbReference type="EMBL" id="OGY34113.1"/>
    </source>
</evidence>
<gene>
    <name evidence="1" type="ORF">A3D99_01810</name>
</gene>
<dbReference type="AlphaFoldDB" id="A0A1G1X2B3"/>
<dbReference type="InterPro" id="IPR036583">
    <property type="entry name" value="23S_rRNA_IVS_sf"/>
</dbReference>
<proteinExistence type="predicted"/>
<dbReference type="NCBIfam" id="TIGR02436">
    <property type="entry name" value="four helix bundle protein"/>
    <property type="match status" value="1"/>
</dbReference>
<dbReference type="SUPFAM" id="SSF158446">
    <property type="entry name" value="IVS-encoded protein-like"/>
    <property type="match status" value="1"/>
</dbReference>
<sequence>MDPSEHRAVWERRQAELWDRIFQVTQDVVHLADTIEKDSGGIVLQEGLLHAAMNVGKFLVRATASESEVDFRKNVEESRMQAIEADYWLRLAYIVQQHEGVQRDVSNIITQYSAIIDLLKKMETHVDHTHNISEYASRQKVSL</sequence>
<evidence type="ECO:0000313" key="2">
    <source>
        <dbReference type="Proteomes" id="UP000177528"/>
    </source>
</evidence>
<dbReference type="Gene3D" id="1.20.1440.60">
    <property type="entry name" value="23S rRNA-intervening sequence"/>
    <property type="match status" value="1"/>
</dbReference>
<organism evidence="1 2">
    <name type="scientific">Candidatus Andersenbacteria bacterium RIFCSPHIGHO2_12_FULL_45_11</name>
    <dbReference type="NCBI Taxonomy" id="1797281"/>
    <lineage>
        <taxon>Bacteria</taxon>
        <taxon>Candidatus Anderseniibacteriota</taxon>
    </lineage>
</organism>
<comment type="caution">
    <text evidence="1">The sequence shown here is derived from an EMBL/GenBank/DDBJ whole genome shotgun (WGS) entry which is preliminary data.</text>
</comment>
<accession>A0A1G1X2B3</accession>
<name>A0A1G1X2B3_9BACT</name>
<dbReference type="InterPro" id="IPR012657">
    <property type="entry name" value="23S_rRNA-intervening_sequence"/>
</dbReference>
<protein>
    <recommendedName>
        <fullName evidence="3">Four helix bundle protein</fullName>
    </recommendedName>
</protein>
<reference evidence="1 2" key="1">
    <citation type="journal article" date="2016" name="Nat. Commun.">
        <title>Thousands of microbial genomes shed light on interconnected biogeochemical processes in an aquifer system.</title>
        <authorList>
            <person name="Anantharaman K."/>
            <person name="Brown C.T."/>
            <person name="Hug L.A."/>
            <person name="Sharon I."/>
            <person name="Castelle C.J."/>
            <person name="Probst A.J."/>
            <person name="Thomas B.C."/>
            <person name="Singh A."/>
            <person name="Wilkins M.J."/>
            <person name="Karaoz U."/>
            <person name="Brodie E.L."/>
            <person name="Williams K.H."/>
            <person name="Hubbard S.S."/>
            <person name="Banfield J.F."/>
        </authorList>
    </citation>
    <scope>NUCLEOTIDE SEQUENCE [LARGE SCALE GENOMIC DNA]</scope>
</reference>
<dbReference type="Proteomes" id="UP000177528">
    <property type="component" value="Unassembled WGS sequence"/>
</dbReference>